<name>A0A6J7X1V9_9CAUD</name>
<reference evidence="1" key="1">
    <citation type="submission" date="2020-05" db="EMBL/GenBank/DDBJ databases">
        <authorList>
            <person name="Chiriac C."/>
            <person name="Salcher M."/>
            <person name="Ghai R."/>
            <person name="Kavagutti S V."/>
        </authorList>
    </citation>
    <scope>NUCLEOTIDE SEQUENCE</scope>
</reference>
<sequence length="458" mass="49964">MGYDFKKLGDTAKKVSTYLSTQGIKAAVKTSRYQTEIKAVEVASPTSLEDLLKSVSLKGTISDLSTVEEKAISGKYKAKLIKITASSGPCSTGETFFIVNTFTEKGSLKTKDLAPEKFDLTSSRFNSLDTFDAAVLKGIKSNTSVPNDIKTTITELYKSVAANKSTNKDNIPMSVAAKKSFASVKPQDKQAIGKDFGEILSMRWYVTQAFASTWQQCYFSEISNEALVDFVVTKKVGSKVVPSNVSAKFEAGAAPSIGAIVDNLDVVYKTPTTAEKASIDVLKALADSKSNTSTKILAAMKTIKHPAYDVLKKIIGKPTFTIADISANIQQIATKNKTAKSRIDVFMKTYKPFYDVLGKNASADSIAVVFAGATYKKYYSLVMAPSGYALVDYMNKQPIYQTILNNISQQMKTEQVYLNFVGETMQFTKKLFSKATFKFAYGANAKDSDNTGIKFSML</sequence>
<dbReference type="EMBL" id="LR798293">
    <property type="protein sequence ID" value="CAB5221273.1"/>
    <property type="molecule type" value="Genomic_DNA"/>
</dbReference>
<protein>
    <submittedName>
        <fullName evidence="1">Uncharacterized protein</fullName>
    </submittedName>
</protein>
<organism evidence="1">
    <name type="scientific">uncultured Caudovirales phage</name>
    <dbReference type="NCBI Taxonomy" id="2100421"/>
    <lineage>
        <taxon>Viruses</taxon>
        <taxon>Duplodnaviria</taxon>
        <taxon>Heunggongvirae</taxon>
        <taxon>Uroviricota</taxon>
        <taxon>Caudoviricetes</taxon>
        <taxon>Peduoviridae</taxon>
        <taxon>Maltschvirus</taxon>
        <taxon>Maltschvirus maltsch</taxon>
    </lineage>
</organism>
<gene>
    <name evidence="1" type="ORF">UFOVP240_122</name>
</gene>
<proteinExistence type="predicted"/>
<accession>A0A6J7X1V9</accession>
<evidence type="ECO:0000313" key="1">
    <source>
        <dbReference type="EMBL" id="CAB5221273.1"/>
    </source>
</evidence>